<evidence type="ECO:0000256" key="1">
    <source>
        <dbReference type="SAM" id="Phobius"/>
    </source>
</evidence>
<evidence type="ECO:0000313" key="3">
    <source>
        <dbReference type="Proteomes" id="UP000596248"/>
    </source>
</evidence>
<keyword evidence="1" id="KW-0472">Membrane</keyword>
<dbReference type="Proteomes" id="UP000596248">
    <property type="component" value="Chromosome"/>
</dbReference>
<keyword evidence="1" id="KW-1133">Transmembrane helix</keyword>
<keyword evidence="1" id="KW-0812">Transmembrane</keyword>
<feature type="transmembrane region" description="Helical" evidence="1">
    <location>
        <begin position="72"/>
        <end position="94"/>
    </location>
</feature>
<dbReference type="EMBL" id="CP069127">
    <property type="protein sequence ID" value="QRG69082.1"/>
    <property type="molecule type" value="Genomic_DNA"/>
</dbReference>
<dbReference type="RefSeq" id="WP_203356079.1">
    <property type="nucleotide sequence ID" value="NZ_CP069127.1"/>
</dbReference>
<keyword evidence="3" id="KW-1185">Reference proteome</keyword>
<feature type="transmembrane region" description="Helical" evidence="1">
    <location>
        <begin position="31"/>
        <end position="51"/>
    </location>
</feature>
<protein>
    <submittedName>
        <fullName evidence="2">Uncharacterized protein</fullName>
    </submittedName>
</protein>
<reference evidence="2 3" key="1">
    <citation type="submission" date="2021-01" db="EMBL/GenBank/DDBJ databases">
        <title>Identification of strong promoters based on the transcriptome of Brevibacillus choshinensis.</title>
        <authorList>
            <person name="Yao D."/>
            <person name="Zhang K."/>
            <person name="Wu J."/>
        </authorList>
    </citation>
    <scope>NUCLEOTIDE SEQUENCE [LARGE SCALE GENOMIC DNA]</scope>
    <source>
        <strain evidence="2 3">HPD31-SP3</strain>
    </source>
</reference>
<gene>
    <name evidence="2" type="ORF">JNE38_08075</name>
</gene>
<name>A0ABX7FUW1_BRECH</name>
<proteinExistence type="predicted"/>
<sequence length="95" mass="10768">MIKALGLGAVMQTLVIIVALSIGNFDQVGNYSEYLALGLITLGGLMVYNTFRVPSPYYQEDNAEDHKSRWRWTVYFLLASVPSVTFALMFFLFFD</sequence>
<accession>A0ABX7FUW1</accession>
<evidence type="ECO:0000313" key="2">
    <source>
        <dbReference type="EMBL" id="QRG69082.1"/>
    </source>
</evidence>
<organism evidence="2 3">
    <name type="scientific">Brevibacillus choshinensis</name>
    <dbReference type="NCBI Taxonomy" id="54911"/>
    <lineage>
        <taxon>Bacteria</taxon>
        <taxon>Bacillati</taxon>
        <taxon>Bacillota</taxon>
        <taxon>Bacilli</taxon>
        <taxon>Bacillales</taxon>
        <taxon>Paenibacillaceae</taxon>
        <taxon>Brevibacillus</taxon>
    </lineage>
</organism>